<dbReference type="PANTHER" id="PTHR34309:SF1">
    <property type="entry name" value="PROTEIN GLCG"/>
    <property type="match status" value="1"/>
</dbReference>
<dbReference type="InterPro" id="IPR038084">
    <property type="entry name" value="PduO/GlcC-like_sf"/>
</dbReference>
<accession>A0A239L053</accession>
<dbReference type="OrthoDB" id="9815788at2"/>
<dbReference type="SUPFAM" id="SSF143744">
    <property type="entry name" value="GlcG-like"/>
    <property type="match status" value="1"/>
</dbReference>
<sequence length="143" mass="14966">MSHSQSKPQITPAAARQIVDVALAHAVRNGWEVAVAVVDPYGYLVAFGRTDHVAPPIGEFALDKAYTAGTLRKSTKALGERMISSPTLSLGLSTRERLLAWGGGVAIFEDGACIGGLGVSGAQEHEDISCAEEAIRRLGLIPG</sequence>
<dbReference type="Pfam" id="PF03928">
    <property type="entry name" value="HbpS-like"/>
    <property type="match status" value="1"/>
</dbReference>
<dbReference type="AlphaFoldDB" id="A0A239L053"/>
<gene>
    <name evidence="1" type="ORF">SAMN04488078_10755</name>
</gene>
<evidence type="ECO:0000313" key="2">
    <source>
        <dbReference type="Proteomes" id="UP000198440"/>
    </source>
</evidence>
<dbReference type="InterPro" id="IPR052517">
    <property type="entry name" value="GlcG_carb_metab_protein"/>
</dbReference>
<dbReference type="EMBL" id="FZON01000075">
    <property type="protein sequence ID" value="SNT23223.1"/>
    <property type="molecule type" value="Genomic_DNA"/>
</dbReference>
<dbReference type="Gene3D" id="3.30.450.150">
    <property type="entry name" value="Haem-degrading domain"/>
    <property type="match status" value="1"/>
</dbReference>
<dbReference type="RefSeq" id="WP_089280141.1">
    <property type="nucleotide sequence ID" value="NZ_FZON01000075.1"/>
</dbReference>
<dbReference type="Proteomes" id="UP000198440">
    <property type="component" value="Unassembled WGS sequence"/>
</dbReference>
<organism evidence="1 2">
    <name type="scientific">Antarctobacter heliothermus</name>
    <dbReference type="NCBI Taxonomy" id="74033"/>
    <lineage>
        <taxon>Bacteria</taxon>
        <taxon>Pseudomonadati</taxon>
        <taxon>Pseudomonadota</taxon>
        <taxon>Alphaproteobacteria</taxon>
        <taxon>Rhodobacterales</taxon>
        <taxon>Roseobacteraceae</taxon>
        <taxon>Antarctobacter</taxon>
    </lineage>
</organism>
<protein>
    <submittedName>
        <fullName evidence="1">Uncharacterized conserved protein GlcG, DUF336 family</fullName>
    </submittedName>
</protein>
<proteinExistence type="predicted"/>
<name>A0A239L053_9RHOB</name>
<evidence type="ECO:0000313" key="1">
    <source>
        <dbReference type="EMBL" id="SNT23223.1"/>
    </source>
</evidence>
<dbReference type="InterPro" id="IPR005624">
    <property type="entry name" value="PduO/GlcC-like"/>
</dbReference>
<dbReference type="PANTHER" id="PTHR34309">
    <property type="entry name" value="SLR1406 PROTEIN"/>
    <property type="match status" value="1"/>
</dbReference>
<reference evidence="1 2" key="1">
    <citation type="submission" date="2017-06" db="EMBL/GenBank/DDBJ databases">
        <authorList>
            <person name="Kim H.J."/>
            <person name="Triplett B.A."/>
        </authorList>
    </citation>
    <scope>NUCLEOTIDE SEQUENCE [LARGE SCALE GENOMIC DNA]</scope>
    <source>
        <strain evidence="1 2">DSM 11445</strain>
    </source>
</reference>